<organism evidence="1 2">
    <name type="scientific">Actinocatenispora sera</name>
    <dbReference type="NCBI Taxonomy" id="390989"/>
    <lineage>
        <taxon>Bacteria</taxon>
        <taxon>Bacillati</taxon>
        <taxon>Actinomycetota</taxon>
        <taxon>Actinomycetes</taxon>
        <taxon>Micromonosporales</taxon>
        <taxon>Micromonosporaceae</taxon>
        <taxon>Actinocatenispora</taxon>
    </lineage>
</organism>
<keyword evidence="2" id="KW-1185">Reference proteome</keyword>
<evidence type="ECO:0000313" key="2">
    <source>
        <dbReference type="Proteomes" id="UP000680750"/>
    </source>
</evidence>
<dbReference type="PANTHER" id="PTHR10443">
    <property type="entry name" value="MICROSOMAL DIPEPTIDASE"/>
    <property type="match status" value="1"/>
</dbReference>
<dbReference type="InterPro" id="IPR032466">
    <property type="entry name" value="Metal_Hydrolase"/>
</dbReference>
<reference evidence="1" key="1">
    <citation type="submission" date="2020-08" db="EMBL/GenBank/DDBJ databases">
        <title>Whole genome shotgun sequence of Actinocatenispora sera NBRC 101916.</title>
        <authorList>
            <person name="Komaki H."/>
            <person name="Tamura T."/>
        </authorList>
    </citation>
    <scope>NUCLEOTIDE SEQUENCE</scope>
    <source>
        <strain evidence="1">NBRC 101916</strain>
    </source>
</reference>
<dbReference type="GO" id="GO:0006508">
    <property type="term" value="P:proteolysis"/>
    <property type="evidence" value="ECO:0007669"/>
    <property type="project" value="InterPro"/>
</dbReference>
<dbReference type="Gene3D" id="3.20.20.140">
    <property type="entry name" value="Metal-dependent hydrolases"/>
    <property type="match status" value="1"/>
</dbReference>
<proteinExistence type="predicted"/>
<evidence type="ECO:0000313" key="1">
    <source>
        <dbReference type="EMBL" id="BCJ26311.1"/>
    </source>
</evidence>
<dbReference type="KEGG" id="aser:Asera_04190"/>
<dbReference type="RefSeq" id="WP_244843699.1">
    <property type="nucleotide sequence ID" value="NZ_AP023354.1"/>
</dbReference>
<sequence length="375" mass="40054">MTETSDRVLTAAPVLDGHNDLLWTLRGRCGYDFAHTDLAVDQSDAGLHTDLPRLRKGGVGGQFWSVWVPCSEPHPVTTTLEQIDAAYAMVRRYPADLAFATTADEVERAMAAGQVASLLGAEGGHQIGNSLGTLRMLHRLGVRYLTLTHNDNTDWADSATDEPVHGGLTDFGRDVVREMNRLGMLVDLSHVSAQTMHAALDVSTTPAFFSHSSARALCSHPRNVPDDVLARVGATDGVVMVTFVPGFLTEECHAWMDAMTAEEARLGATDPGVGAADRADIKPWLDANPRPPCTVADVADHVEHVREVAGVRAVGLGGDFDGIVATPDGLPDVSGYPALLAELADRGWSESELAGLTSRNALRVVREALTAAEPR</sequence>
<dbReference type="InterPro" id="IPR008257">
    <property type="entry name" value="Pept_M19"/>
</dbReference>
<accession>A0A810KVI2</accession>
<dbReference type="Proteomes" id="UP000680750">
    <property type="component" value="Chromosome"/>
</dbReference>
<dbReference type="PROSITE" id="PS51365">
    <property type="entry name" value="RENAL_DIPEPTIDASE_2"/>
    <property type="match status" value="1"/>
</dbReference>
<dbReference type="PANTHER" id="PTHR10443:SF12">
    <property type="entry name" value="DIPEPTIDASE"/>
    <property type="match status" value="1"/>
</dbReference>
<dbReference type="CDD" id="cd01301">
    <property type="entry name" value="rDP_like"/>
    <property type="match status" value="1"/>
</dbReference>
<name>A0A810KVI2_9ACTN</name>
<dbReference type="AlphaFoldDB" id="A0A810KVI2"/>
<gene>
    <name evidence="1" type="ORF">Asera_04190</name>
</gene>
<dbReference type="GO" id="GO:0070573">
    <property type="term" value="F:metallodipeptidase activity"/>
    <property type="evidence" value="ECO:0007669"/>
    <property type="project" value="InterPro"/>
</dbReference>
<dbReference type="SUPFAM" id="SSF51556">
    <property type="entry name" value="Metallo-dependent hydrolases"/>
    <property type="match status" value="1"/>
</dbReference>
<dbReference type="Pfam" id="PF01244">
    <property type="entry name" value="Peptidase_M19"/>
    <property type="match status" value="1"/>
</dbReference>
<dbReference type="EMBL" id="AP023354">
    <property type="protein sequence ID" value="BCJ26311.1"/>
    <property type="molecule type" value="Genomic_DNA"/>
</dbReference>
<protein>
    <submittedName>
        <fullName evidence="1">Dipeptidase</fullName>
    </submittedName>
</protein>